<evidence type="ECO:0000313" key="1">
    <source>
        <dbReference type="EMBL" id="MBW0496686.1"/>
    </source>
</evidence>
<keyword evidence="2" id="KW-1185">Reference proteome</keyword>
<protein>
    <submittedName>
        <fullName evidence="1">Uncharacterized protein</fullName>
    </submittedName>
</protein>
<evidence type="ECO:0000313" key="2">
    <source>
        <dbReference type="Proteomes" id="UP000765509"/>
    </source>
</evidence>
<name>A0A9Q3DA54_9BASI</name>
<dbReference type="AlphaFoldDB" id="A0A9Q3DA54"/>
<dbReference type="EMBL" id="AVOT02013768">
    <property type="protein sequence ID" value="MBW0496686.1"/>
    <property type="molecule type" value="Genomic_DNA"/>
</dbReference>
<dbReference type="Proteomes" id="UP000765509">
    <property type="component" value="Unassembled WGS sequence"/>
</dbReference>
<gene>
    <name evidence="1" type="ORF">O181_036401</name>
</gene>
<accession>A0A9Q3DA54</accession>
<reference evidence="1" key="1">
    <citation type="submission" date="2021-03" db="EMBL/GenBank/DDBJ databases">
        <title>Draft genome sequence of rust myrtle Austropuccinia psidii MF-1, a brazilian biotype.</title>
        <authorList>
            <person name="Quecine M.C."/>
            <person name="Pachon D.M.R."/>
            <person name="Bonatelli M.L."/>
            <person name="Correr F.H."/>
            <person name="Franceschini L.M."/>
            <person name="Leite T.F."/>
            <person name="Margarido G.R.A."/>
            <person name="Almeida C.A."/>
            <person name="Ferrarezi J.A."/>
            <person name="Labate C.A."/>
        </authorList>
    </citation>
    <scope>NUCLEOTIDE SEQUENCE</scope>
    <source>
        <strain evidence="1">MF-1</strain>
    </source>
</reference>
<sequence>MFGKPTHQCLGQLQWKQAPPNLLTRWSGGCLTSISRHCRWVGCGEGEQLGRADRTGGSATQYTKGESFLAVVFTFAEALRMTCPTNVNVGLSSPLTSIVVVLSWSSVTSAWHTA</sequence>
<proteinExistence type="predicted"/>
<comment type="caution">
    <text evidence="1">The sequence shown here is derived from an EMBL/GenBank/DDBJ whole genome shotgun (WGS) entry which is preliminary data.</text>
</comment>
<organism evidence="1 2">
    <name type="scientific">Austropuccinia psidii MF-1</name>
    <dbReference type="NCBI Taxonomy" id="1389203"/>
    <lineage>
        <taxon>Eukaryota</taxon>
        <taxon>Fungi</taxon>
        <taxon>Dikarya</taxon>
        <taxon>Basidiomycota</taxon>
        <taxon>Pucciniomycotina</taxon>
        <taxon>Pucciniomycetes</taxon>
        <taxon>Pucciniales</taxon>
        <taxon>Sphaerophragmiaceae</taxon>
        <taxon>Austropuccinia</taxon>
    </lineage>
</organism>